<name>M3GI26_LEPBO</name>
<organism evidence="1 2">
    <name type="scientific">Leptospira borgpetersenii str. 200701203</name>
    <dbReference type="NCBI Taxonomy" id="1193007"/>
    <lineage>
        <taxon>Bacteria</taxon>
        <taxon>Pseudomonadati</taxon>
        <taxon>Spirochaetota</taxon>
        <taxon>Spirochaetia</taxon>
        <taxon>Leptospirales</taxon>
        <taxon>Leptospiraceae</taxon>
        <taxon>Leptospira</taxon>
    </lineage>
</organism>
<protein>
    <submittedName>
        <fullName evidence="1">Uncharacterized protein</fullName>
    </submittedName>
</protein>
<reference evidence="1 2" key="1">
    <citation type="submission" date="2013-01" db="EMBL/GenBank/DDBJ databases">
        <authorList>
            <person name="Harkins D.M."/>
            <person name="Durkin A.S."/>
            <person name="Brinkac L.M."/>
            <person name="Haft D.H."/>
            <person name="Selengut J.D."/>
            <person name="Sanka R."/>
            <person name="DePew J."/>
            <person name="Purushe J."/>
            <person name="Picardeau M."/>
            <person name="Werts C."/>
            <person name="Goarant C."/>
            <person name="Vinetz J.M."/>
            <person name="Sutton G.G."/>
            <person name="Nierman W.C."/>
            <person name="Fouts D.E."/>
        </authorList>
    </citation>
    <scope>NUCLEOTIDE SEQUENCE [LARGE SCALE GENOMIC DNA]</scope>
    <source>
        <strain evidence="1 2">200701203</strain>
    </source>
</reference>
<evidence type="ECO:0000313" key="2">
    <source>
        <dbReference type="Proteomes" id="UP000011783"/>
    </source>
</evidence>
<evidence type="ECO:0000313" key="1">
    <source>
        <dbReference type="EMBL" id="EMG00622.1"/>
    </source>
</evidence>
<sequence length="54" mass="6350">MVGPPDEEKAKRDVQTHWLKKTLVIKFNPSKVTESPFLSKIPNPTQIFYTNFRF</sequence>
<dbReference type="EMBL" id="AKWO02000043">
    <property type="protein sequence ID" value="EMG00622.1"/>
    <property type="molecule type" value="Genomic_DNA"/>
</dbReference>
<comment type="caution">
    <text evidence="1">The sequence shown here is derived from an EMBL/GenBank/DDBJ whole genome shotgun (WGS) entry which is preliminary data.</text>
</comment>
<proteinExistence type="predicted"/>
<dbReference type="AlphaFoldDB" id="M3GI26"/>
<dbReference type="Proteomes" id="UP000011783">
    <property type="component" value="Unassembled WGS sequence"/>
</dbReference>
<accession>M3GI26</accession>
<dbReference type="BioCyc" id="LBOR1193007:G11KN-2150-MONOMER"/>
<gene>
    <name evidence="1" type="ORF">LEP1GSC123_1977</name>
</gene>